<dbReference type="Gene3D" id="3.40.50.1820">
    <property type="entry name" value="alpha/beta hydrolase"/>
    <property type="match status" value="1"/>
</dbReference>
<dbReference type="OrthoDB" id="2130629at2759"/>
<dbReference type="InParanoid" id="A0A1U7ZHN5"/>
<evidence type="ECO:0000256" key="4">
    <source>
        <dbReference type="ARBA" id="ARBA00022801"/>
    </source>
</evidence>
<dbReference type="InterPro" id="IPR008758">
    <property type="entry name" value="Peptidase_S28"/>
</dbReference>
<dbReference type="SUPFAM" id="SSF53474">
    <property type="entry name" value="alpha/beta-Hydrolases"/>
    <property type="match status" value="1"/>
</dbReference>
<dbReference type="GeneID" id="104590692"/>
<evidence type="ECO:0000256" key="2">
    <source>
        <dbReference type="ARBA" id="ARBA00022670"/>
    </source>
</evidence>
<organism evidence="7 8">
    <name type="scientific">Nelumbo nucifera</name>
    <name type="common">Sacred lotus</name>
    <dbReference type="NCBI Taxonomy" id="4432"/>
    <lineage>
        <taxon>Eukaryota</taxon>
        <taxon>Viridiplantae</taxon>
        <taxon>Streptophyta</taxon>
        <taxon>Embryophyta</taxon>
        <taxon>Tracheophyta</taxon>
        <taxon>Spermatophyta</taxon>
        <taxon>Magnoliopsida</taxon>
        <taxon>Proteales</taxon>
        <taxon>Nelumbonaceae</taxon>
        <taxon>Nelumbo</taxon>
    </lineage>
</organism>
<evidence type="ECO:0000256" key="6">
    <source>
        <dbReference type="SAM" id="SignalP"/>
    </source>
</evidence>
<dbReference type="GO" id="GO:0008239">
    <property type="term" value="F:dipeptidyl-peptidase activity"/>
    <property type="evidence" value="ECO:0000318"/>
    <property type="project" value="GO_Central"/>
</dbReference>
<evidence type="ECO:0000256" key="3">
    <source>
        <dbReference type="ARBA" id="ARBA00022729"/>
    </source>
</evidence>
<reference evidence="8" key="1">
    <citation type="submission" date="2025-08" db="UniProtKB">
        <authorList>
            <consortium name="RefSeq"/>
        </authorList>
    </citation>
    <scope>IDENTIFICATION</scope>
</reference>
<dbReference type="FunFam" id="1.20.120.980:FF:000006">
    <property type="entry name" value="Serine carboxypeptidase S28 family protein"/>
    <property type="match status" value="1"/>
</dbReference>
<dbReference type="Gene3D" id="1.20.120.980">
    <property type="entry name" value="Serine carboxypeptidase S28, SKS domain"/>
    <property type="match status" value="1"/>
</dbReference>
<evidence type="ECO:0000256" key="5">
    <source>
        <dbReference type="ARBA" id="ARBA00023180"/>
    </source>
</evidence>
<keyword evidence="4" id="KW-0378">Hydrolase</keyword>
<feature type="chain" id="PRO_5010532880" evidence="6">
    <location>
        <begin position="29"/>
        <end position="501"/>
    </location>
</feature>
<keyword evidence="5" id="KW-0325">Glycoprotein</keyword>
<dbReference type="Pfam" id="PF05577">
    <property type="entry name" value="Peptidase_S28"/>
    <property type="match status" value="1"/>
</dbReference>
<feature type="signal peptide" evidence="6">
    <location>
        <begin position="1"/>
        <end position="28"/>
    </location>
</feature>
<dbReference type="AlphaFoldDB" id="A0A1U7ZHN5"/>
<comment type="similarity">
    <text evidence="1">Belongs to the peptidase S28 family.</text>
</comment>
<dbReference type="InterPro" id="IPR042269">
    <property type="entry name" value="Ser_carbopepase_S28_SKS"/>
</dbReference>
<gene>
    <name evidence="8" type="primary">LOC104590692</name>
</gene>
<dbReference type="InterPro" id="IPR029058">
    <property type="entry name" value="AB_hydrolase_fold"/>
</dbReference>
<dbReference type="KEGG" id="nnu:104590692"/>
<dbReference type="RefSeq" id="XP_010247724.1">
    <property type="nucleotide sequence ID" value="XM_010249422.1"/>
</dbReference>
<sequence>MASYPLKIPVLWLPPLLLLFLTCVPATGIKVPRLGVVGRTTRVRNLGTTKTSSTWDFKKFYYTQTLDHFNYRPESYRTFQQKYVVSFKYWGGANASAPIFAYLGYEAPLYDQSPATGLILDNAPRFHALVIHIEHRFYGESIPFESRDEALRNSSTLGYFNSAQALADYAEIILDLKKNLSAETSPVIAVGGSYGGMLAAWFRLKYPHVTVGALASSAPILYFDDITPENGYYSIVSKGFRESSESCYKTIKQSWSEIDELASQSNGLSLLSQKFQTCSALNKSSELKGYLEYVYTDAAQYNAPPEYPVDRICSAIDGASEGTDILSRIFAGVVASRVNSSCYDTNEYNYPTETFVGWDWQTCSEMVFPIDHGRDPTSMFPASTFVLRDYIEDCNRSYGVPPRPHWITTEFGGHDIKLVLKRFASNIIFSNGLRDPYSIGGVLQNISDSVVALATVNGSHCLDILSESPNDPKWLSMQRQSEIEIIEGWIEKYYADLAAHH</sequence>
<dbReference type="eggNOG" id="KOG2183">
    <property type="taxonomic scope" value="Eukaryota"/>
</dbReference>
<proteinExistence type="inferred from homology"/>
<dbReference type="OMA" id="IMEGWIA"/>
<dbReference type="PANTHER" id="PTHR11010:SF110">
    <property type="entry name" value="PROLYLCARBOXYPEPTIDASE-LIKE PROTEIN-RELATED"/>
    <property type="match status" value="1"/>
</dbReference>
<evidence type="ECO:0000313" key="8">
    <source>
        <dbReference type="RefSeq" id="XP_010247724.1"/>
    </source>
</evidence>
<dbReference type="GO" id="GO:0006508">
    <property type="term" value="P:proteolysis"/>
    <property type="evidence" value="ECO:0007669"/>
    <property type="project" value="UniProtKB-KW"/>
</dbReference>
<keyword evidence="7" id="KW-1185">Reference proteome</keyword>
<dbReference type="PANTHER" id="PTHR11010">
    <property type="entry name" value="PROTEASE S28 PRO-X CARBOXYPEPTIDASE-RELATED"/>
    <property type="match status" value="1"/>
</dbReference>
<protein>
    <submittedName>
        <fullName evidence="8">Lysosomal Pro-X carboxypeptidase-like</fullName>
    </submittedName>
</protein>
<keyword evidence="2" id="KW-0645">Protease</keyword>
<dbReference type="GO" id="GO:0070008">
    <property type="term" value="F:serine-type exopeptidase activity"/>
    <property type="evidence" value="ECO:0007669"/>
    <property type="project" value="InterPro"/>
</dbReference>
<evidence type="ECO:0000313" key="7">
    <source>
        <dbReference type="Proteomes" id="UP000189703"/>
    </source>
</evidence>
<dbReference type="Proteomes" id="UP000189703">
    <property type="component" value="Unplaced"/>
</dbReference>
<name>A0A1U7ZHN5_NELNU</name>
<keyword evidence="3 6" id="KW-0732">Signal</keyword>
<evidence type="ECO:0000256" key="1">
    <source>
        <dbReference type="ARBA" id="ARBA00011079"/>
    </source>
</evidence>
<accession>A0A1U7ZHN5</accession>